<gene>
    <name evidence="1" type="ORF">GCM10008025_19440</name>
</gene>
<sequence>MSWKYSDYLNKTVLSIPDKFINVKTRESQYIIQRVHEQLAYHSQNNTLIYLILSALDDYLQPQTSRDAGAEKILTELVEIKKLILNRSTTNHSIINTNSISKPPRQSNLRLQDIEELIEAFGG</sequence>
<evidence type="ECO:0000313" key="1">
    <source>
        <dbReference type="EMBL" id="GGA75895.1"/>
    </source>
</evidence>
<evidence type="ECO:0000313" key="2">
    <source>
        <dbReference type="Proteomes" id="UP000613512"/>
    </source>
</evidence>
<protein>
    <submittedName>
        <fullName evidence="1">Uncharacterized protein</fullName>
    </submittedName>
</protein>
<name>A0A916W8N1_9BACI</name>
<reference evidence="1" key="2">
    <citation type="submission" date="2020-09" db="EMBL/GenBank/DDBJ databases">
        <authorList>
            <person name="Sun Q."/>
            <person name="Zhou Y."/>
        </authorList>
    </citation>
    <scope>NUCLEOTIDE SEQUENCE</scope>
    <source>
        <strain evidence="1">CGMCC 1.12408</strain>
    </source>
</reference>
<comment type="caution">
    <text evidence="1">The sequence shown here is derived from an EMBL/GenBank/DDBJ whole genome shotgun (WGS) entry which is preliminary data.</text>
</comment>
<dbReference type="EMBL" id="BMEY01000008">
    <property type="protein sequence ID" value="GGA75895.1"/>
    <property type="molecule type" value="Genomic_DNA"/>
</dbReference>
<dbReference type="Proteomes" id="UP000613512">
    <property type="component" value="Unassembled WGS sequence"/>
</dbReference>
<accession>A0A916W8N1</accession>
<proteinExistence type="predicted"/>
<reference evidence="1" key="1">
    <citation type="journal article" date="2014" name="Int. J. Syst. Evol. Microbiol.">
        <title>Complete genome sequence of Corynebacterium casei LMG S-19264T (=DSM 44701T), isolated from a smear-ripened cheese.</title>
        <authorList>
            <consortium name="US DOE Joint Genome Institute (JGI-PGF)"/>
            <person name="Walter F."/>
            <person name="Albersmeier A."/>
            <person name="Kalinowski J."/>
            <person name="Ruckert C."/>
        </authorList>
    </citation>
    <scope>NUCLEOTIDE SEQUENCE</scope>
    <source>
        <strain evidence="1">CGMCC 1.12408</strain>
    </source>
</reference>
<keyword evidence="2" id="KW-1185">Reference proteome</keyword>
<organism evidence="1 2">
    <name type="scientific">Ornithinibacillus halotolerans</name>
    <dbReference type="NCBI Taxonomy" id="1274357"/>
    <lineage>
        <taxon>Bacteria</taxon>
        <taxon>Bacillati</taxon>
        <taxon>Bacillota</taxon>
        <taxon>Bacilli</taxon>
        <taxon>Bacillales</taxon>
        <taxon>Bacillaceae</taxon>
        <taxon>Ornithinibacillus</taxon>
    </lineage>
</organism>
<dbReference type="AlphaFoldDB" id="A0A916W8N1"/>